<reference evidence="2" key="1">
    <citation type="journal article" date="2023" name="Nat. Plants">
        <title>Single-cell RNA sequencing provides a high-resolution roadmap for understanding the multicellular compartmentation of specialized metabolism.</title>
        <authorList>
            <person name="Sun S."/>
            <person name="Shen X."/>
            <person name="Li Y."/>
            <person name="Li Y."/>
            <person name="Wang S."/>
            <person name="Li R."/>
            <person name="Zhang H."/>
            <person name="Shen G."/>
            <person name="Guo B."/>
            <person name="Wei J."/>
            <person name="Xu J."/>
            <person name="St-Pierre B."/>
            <person name="Chen S."/>
            <person name="Sun C."/>
        </authorList>
    </citation>
    <scope>NUCLEOTIDE SEQUENCE [LARGE SCALE GENOMIC DNA]</scope>
</reference>
<accession>A0ACC0A2J2</accession>
<name>A0ACC0A2J2_CATRO</name>
<evidence type="ECO:0000313" key="1">
    <source>
        <dbReference type="EMBL" id="KAI5655107.1"/>
    </source>
</evidence>
<dbReference type="Proteomes" id="UP001060085">
    <property type="component" value="Linkage Group LG07"/>
</dbReference>
<organism evidence="1 2">
    <name type="scientific">Catharanthus roseus</name>
    <name type="common">Madagascar periwinkle</name>
    <name type="synonym">Vinca rosea</name>
    <dbReference type="NCBI Taxonomy" id="4058"/>
    <lineage>
        <taxon>Eukaryota</taxon>
        <taxon>Viridiplantae</taxon>
        <taxon>Streptophyta</taxon>
        <taxon>Embryophyta</taxon>
        <taxon>Tracheophyta</taxon>
        <taxon>Spermatophyta</taxon>
        <taxon>Magnoliopsida</taxon>
        <taxon>eudicotyledons</taxon>
        <taxon>Gunneridae</taxon>
        <taxon>Pentapetalae</taxon>
        <taxon>asterids</taxon>
        <taxon>lamiids</taxon>
        <taxon>Gentianales</taxon>
        <taxon>Apocynaceae</taxon>
        <taxon>Rauvolfioideae</taxon>
        <taxon>Vinceae</taxon>
        <taxon>Catharanthinae</taxon>
        <taxon>Catharanthus</taxon>
    </lineage>
</organism>
<keyword evidence="2" id="KW-1185">Reference proteome</keyword>
<gene>
    <name evidence="1" type="ORF">M9H77_32294</name>
</gene>
<sequence>MFGGNGDIQNVAQDIEALRDRMDVQEVAVRTLEVASYNSSDEEDDLILAKNQNRPARRGGGRLKGLLHRRQREGKQPVRTWFRMKQLLKSEFLPPDYEQILFQQYQRCQQNQRSVQEYTIDFMRLAERNDLRESEVHQVSRYLDGLKPHIRDRIGVQVVKSVTEAKNLAIKAKLMIRYRGGSRIECNRRTYGNDNFQRSNSGEDTSRSFADRSKIAQGWNQGTKRKEYKGLRKKVAESKERQKAATNPYAKPILGKYFRCGQPGHRSKVVRKNLLLGRRLPNQRKDKCPARKPERSFLTITQSGREMEKAVKE</sequence>
<evidence type="ECO:0000313" key="2">
    <source>
        <dbReference type="Proteomes" id="UP001060085"/>
    </source>
</evidence>
<comment type="caution">
    <text evidence="1">The sequence shown here is derived from an EMBL/GenBank/DDBJ whole genome shotgun (WGS) entry which is preliminary data.</text>
</comment>
<dbReference type="EMBL" id="CM044707">
    <property type="protein sequence ID" value="KAI5655107.1"/>
    <property type="molecule type" value="Genomic_DNA"/>
</dbReference>
<protein>
    <submittedName>
        <fullName evidence="1">Uncharacterized protein</fullName>
    </submittedName>
</protein>
<proteinExistence type="predicted"/>